<dbReference type="OrthoDB" id="9797178at2"/>
<evidence type="ECO:0000313" key="2">
    <source>
        <dbReference type="EMBL" id="OUZ35674.1"/>
    </source>
</evidence>
<reference evidence="2" key="1">
    <citation type="submission" date="2017-05" db="EMBL/GenBank/DDBJ databases">
        <title>The Genome Sequence of Enterococcus sp. 9D6_DIV0238.</title>
        <authorList>
            <consortium name="The Broad Institute Genomics Platform"/>
            <consortium name="The Broad Institute Genomic Center for Infectious Diseases"/>
            <person name="Earl A."/>
            <person name="Manson A."/>
            <person name="Schwartman J."/>
            <person name="Gilmore M."/>
            <person name="Abouelleil A."/>
            <person name="Cao P."/>
            <person name="Chapman S."/>
            <person name="Cusick C."/>
            <person name="Shea T."/>
            <person name="Young S."/>
            <person name="Neafsey D."/>
            <person name="Nusbaum C."/>
            <person name="Birren B."/>
        </authorList>
    </citation>
    <scope>NUCLEOTIDE SEQUENCE [LARGE SCALE GENOMIC DNA]</scope>
    <source>
        <strain evidence="2">9D6_DIV0238</strain>
    </source>
</reference>
<gene>
    <name evidence="3" type="ORF">A5889_000457</name>
    <name evidence="2" type="ORF">A5889_001150</name>
</gene>
<proteinExistence type="predicted"/>
<dbReference type="InterPro" id="IPR000182">
    <property type="entry name" value="GNAT_dom"/>
</dbReference>
<evidence type="ECO:0000313" key="3">
    <source>
        <dbReference type="EMBL" id="WYJ92978.1"/>
    </source>
</evidence>
<dbReference type="AlphaFoldDB" id="A0A200JET8"/>
<sequence>MFIRLKEKRDVDKIDRFIKVAFETAKVKDGDEHHFVQRLRQSLDYLPQFEYVAECNDEIVGHIMLTRIHFENEQEESKLLLLAPLAVRLDQRNKGVGARLMETAEAAAKDAKEKAIILVGDSAYDNCYGYQQASEFGLLSEPEIPREYLLIKKIDVSDWLKSDGKILIPS</sequence>
<reference evidence="3" key="3">
    <citation type="submission" date="2024-03" db="EMBL/GenBank/DDBJ databases">
        <title>The Genome Sequence of Enterococcus sp. DIV0238c.</title>
        <authorList>
            <consortium name="The Broad Institute Genomics Platform"/>
            <consortium name="The Broad Institute Microbial Omics Core"/>
            <consortium name="The Broad Institute Genomic Center for Infectious Diseases"/>
            <person name="Earl A."/>
            <person name="Manson A."/>
            <person name="Gilmore M."/>
            <person name="Schwartman J."/>
            <person name="Shea T."/>
            <person name="Abouelleil A."/>
            <person name="Cao P."/>
            <person name="Chapman S."/>
            <person name="Cusick C."/>
            <person name="Young S."/>
            <person name="Neafsey D."/>
            <person name="Nusbaum C."/>
            <person name="Birren B."/>
        </authorList>
    </citation>
    <scope>NUCLEOTIDE SEQUENCE</scope>
    <source>
        <strain evidence="3">9D6_DIV0238</strain>
    </source>
</reference>
<dbReference type="EMBL" id="NIBQ01000001">
    <property type="protein sequence ID" value="OUZ35674.1"/>
    <property type="molecule type" value="Genomic_DNA"/>
</dbReference>
<dbReference type="SUPFAM" id="SSF55729">
    <property type="entry name" value="Acyl-CoA N-acyltransferases (Nat)"/>
    <property type="match status" value="1"/>
</dbReference>
<feature type="domain" description="N-acetyltransferase" evidence="1">
    <location>
        <begin position="1"/>
        <end position="155"/>
    </location>
</feature>
<dbReference type="GO" id="GO:0016747">
    <property type="term" value="F:acyltransferase activity, transferring groups other than amino-acyl groups"/>
    <property type="evidence" value="ECO:0007669"/>
    <property type="project" value="InterPro"/>
</dbReference>
<dbReference type="CDD" id="cd04301">
    <property type="entry name" value="NAT_SF"/>
    <property type="match status" value="1"/>
</dbReference>
<dbReference type="EMBL" id="CP147246">
    <property type="protein sequence ID" value="WYJ92978.1"/>
    <property type="molecule type" value="Genomic_DNA"/>
</dbReference>
<evidence type="ECO:0000259" key="1">
    <source>
        <dbReference type="PROSITE" id="PS51186"/>
    </source>
</evidence>
<dbReference type="Gene3D" id="3.40.630.30">
    <property type="match status" value="1"/>
</dbReference>
<dbReference type="Proteomes" id="UP000196151">
    <property type="component" value="Chromosome"/>
</dbReference>
<protein>
    <recommendedName>
        <fullName evidence="1">N-acetyltransferase domain-containing protein</fullName>
    </recommendedName>
</protein>
<dbReference type="Pfam" id="PF00583">
    <property type="entry name" value="Acetyltransf_1"/>
    <property type="match status" value="1"/>
</dbReference>
<accession>A0A200JET8</accession>
<dbReference type="RefSeq" id="WP_087640258.1">
    <property type="nucleotide sequence ID" value="NZ_CP147246.1"/>
</dbReference>
<keyword evidence="4" id="KW-1185">Reference proteome</keyword>
<dbReference type="InterPro" id="IPR016181">
    <property type="entry name" value="Acyl_CoA_acyltransferase"/>
</dbReference>
<organism evidence="2">
    <name type="scientific">Candidatus Enterococcus dunnyi</name>
    <dbReference type="NCBI Taxonomy" id="1834192"/>
    <lineage>
        <taxon>Bacteria</taxon>
        <taxon>Bacillati</taxon>
        <taxon>Bacillota</taxon>
        <taxon>Bacilli</taxon>
        <taxon>Lactobacillales</taxon>
        <taxon>Enterococcaceae</taxon>
        <taxon>Enterococcus</taxon>
    </lineage>
</organism>
<evidence type="ECO:0000313" key="4">
    <source>
        <dbReference type="Proteomes" id="UP000196151"/>
    </source>
</evidence>
<dbReference type="PROSITE" id="PS51186">
    <property type="entry name" value="GNAT"/>
    <property type="match status" value="1"/>
</dbReference>
<name>A0A200JET8_9ENTE</name>
<reference evidence="3" key="2">
    <citation type="submission" date="2017-05" db="EMBL/GenBank/DDBJ databases">
        <authorList>
            <consortium name="The Broad Institute Genomics Platform"/>
            <consortium name="The Broad Institute Genomic Center for Infectious Diseases"/>
            <person name="Earl A."/>
            <person name="Manson A."/>
            <person name="Schwartman J."/>
            <person name="Gilmore M."/>
            <person name="Abouelleil A."/>
            <person name="Cao P."/>
            <person name="Chapman S."/>
            <person name="Cusick C."/>
            <person name="Shea T."/>
            <person name="Young S."/>
            <person name="Neafsey D."/>
            <person name="Nusbaum C."/>
            <person name="Birren B."/>
        </authorList>
    </citation>
    <scope>NUCLEOTIDE SEQUENCE</scope>
    <source>
        <strain evidence="3">9D6_DIV0238</strain>
    </source>
</reference>